<dbReference type="NCBIfam" id="NF011465">
    <property type="entry name" value="PRK14886.1-1"/>
    <property type="match status" value="1"/>
</dbReference>
<keyword evidence="4 5" id="KW-0539">Nucleus</keyword>
<comment type="similarity">
    <text evidence="2 5">Belongs to the CGI121/TPRKB family.</text>
</comment>
<evidence type="ECO:0000256" key="5">
    <source>
        <dbReference type="RuleBase" id="RU004398"/>
    </source>
</evidence>
<dbReference type="AlphaFoldDB" id="A0ABD3UT90"/>
<sequence length="176" mass="19790">MTEHIANQFYADSSITMVLYDELENSKEIRKCVMDGSVEASLLKPILILDKFQVIVAATRAIHNQRHKRMTTKTIHSEILFCLSPSKNISDSYRKFGLGDEDKCMLVVIVDDQDNSKLNAIQALIKGRQLPLSDLQAKADPSAIKTIYKIHDEELEVCPLLDAVVTRISSKETVTL</sequence>
<keyword evidence="7" id="KW-1185">Reference proteome</keyword>
<proteinExistence type="inferred from homology"/>
<gene>
    <name evidence="6" type="ORF">ACJMK2_016325</name>
</gene>
<evidence type="ECO:0000313" key="6">
    <source>
        <dbReference type="EMBL" id="KAL3852707.1"/>
    </source>
</evidence>
<evidence type="ECO:0000256" key="4">
    <source>
        <dbReference type="ARBA" id="ARBA00023242"/>
    </source>
</evidence>
<keyword evidence="3" id="KW-0819">tRNA processing</keyword>
<evidence type="ECO:0000256" key="3">
    <source>
        <dbReference type="ARBA" id="ARBA00022694"/>
    </source>
</evidence>
<dbReference type="Proteomes" id="UP001634394">
    <property type="component" value="Unassembled WGS sequence"/>
</dbReference>
<dbReference type="InterPro" id="IPR013926">
    <property type="entry name" value="CGI121/TPRKB"/>
</dbReference>
<name>A0ABD3UT90_SINWO</name>
<reference evidence="6 7" key="1">
    <citation type="submission" date="2024-11" db="EMBL/GenBank/DDBJ databases">
        <title>Chromosome-level genome assembly of the freshwater bivalve Anodonta woodiana.</title>
        <authorList>
            <person name="Chen X."/>
        </authorList>
    </citation>
    <scope>NUCLEOTIDE SEQUENCE [LARGE SCALE GENOMIC DNA]</scope>
    <source>
        <strain evidence="6">MN2024</strain>
        <tissue evidence="6">Gills</tissue>
    </source>
</reference>
<dbReference type="PANTHER" id="PTHR15840">
    <property type="entry name" value="CGI-121 FAMILY MEMBER"/>
    <property type="match status" value="1"/>
</dbReference>
<dbReference type="Pfam" id="PF08617">
    <property type="entry name" value="CGI-121"/>
    <property type="match status" value="1"/>
</dbReference>
<dbReference type="EMBL" id="JBJQND010000015">
    <property type="protein sequence ID" value="KAL3852707.1"/>
    <property type="molecule type" value="Genomic_DNA"/>
</dbReference>
<organism evidence="6 7">
    <name type="scientific">Sinanodonta woodiana</name>
    <name type="common">Chinese pond mussel</name>
    <name type="synonym">Anodonta woodiana</name>
    <dbReference type="NCBI Taxonomy" id="1069815"/>
    <lineage>
        <taxon>Eukaryota</taxon>
        <taxon>Metazoa</taxon>
        <taxon>Spiralia</taxon>
        <taxon>Lophotrochozoa</taxon>
        <taxon>Mollusca</taxon>
        <taxon>Bivalvia</taxon>
        <taxon>Autobranchia</taxon>
        <taxon>Heteroconchia</taxon>
        <taxon>Palaeoheterodonta</taxon>
        <taxon>Unionida</taxon>
        <taxon>Unionoidea</taxon>
        <taxon>Unionidae</taxon>
        <taxon>Unioninae</taxon>
        <taxon>Sinanodonta</taxon>
    </lineage>
</organism>
<accession>A0ABD3UT90</accession>
<dbReference type="InterPro" id="IPR036504">
    <property type="entry name" value="CGI121/TPRKB_sf"/>
</dbReference>
<dbReference type="GO" id="GO:0008033">
    <property type="term" value="P:tRNA processing"/>
    <property type="evidence" value="ECO:0007669"/>
    <property type="project" value="UniProtKB-KW"/>
</dbReference>
<dbReference type="PANTHER" id="PTHR15840:SF10">
    <property type="entry name" value="EKC_KEOPS COMPLEX SUBUNIT TPRKB"/>
    <property type="match status" value="1"/>
</dbReference>
<evidence type="ECO:0000256" key="1">
    <source>
        <dbReference type="ARBA" id="ARBA00004123"/>
    </source>
</evidence>
<protein>
    <submittedName>
        <fullName evidence="6">Uncharacterized protein</fullName>
    </submittedName>
</protein>
<evidence type="ECO:0000256" key="2">
    <source>
        <dbReference type="ARBA" id="ARBA00005546"/>
    </source>
</evidence>
<dbReference type="SUPFAM" id="SSF143870">
    <property type="entry name" value="PF0523-like"/>
    <property type="match status" value="1"/>
</dbReference>
<comment type="caution">
    <text evidence="6">The sequence shown here is derived from an EMBL/GenBank/DDBJ whole genome shotgun (WGS) entry which is preliminary data.</text>
</comment>
<dbReference type="GO" id="GO:0005634">
    <property type="term" value="C:nucleus"/>
    <property type="evidence" value="ECO:0007669"/>
    <property type="project" value="UniProtKB-SubCell"/>
</dbReference>
<evidence type="ECO:0000313" key="7">
    <source>
        <dbReference type="Proteomes" id="UP001634394"/>
    </source>
</evidence>
<comment type="subcellular location">
    <subcellularLocation>
        <location evidence="1">Nucleus</location>
    </subcellularLocation>
</comment>
<dbReference type="Gene3D" id="3.30.2380.10">
    <property type="entry name" value="CGI121/TPRKB"/>
    <property type="match status" value="1"/>
</dbReference>